<dbReference type="STRING" id="154981.AKJ29_01800"/>
<evidence type="ECO:0008006" key="5">
    <source>
        <dbReference type="Google" id="ProtNLM"/>
    </source>
</evidence>
<dbReference type="InterPro" id="IPR058114">
    <property type="entry name" value="RcgA-like"/>
</dbReference>
<keyword evidence="2" id="KW-1133">Transmembrane helix</keyword>
<keyword evidence="2" id="KW-0812">Transmembrane</keyword>
<feature type="transmembrane region" description="Helical" evidence="2">
    <location>
        <begin position="223"/>
        <end position="243"/>
    </location>
</feature>
<dbReference type="OrthoDB" id="7756347at2"/>
<dbReference type="NCBIfam" id="NF047336">
    <property type="entry name" value="conj_memb_RcgA"/>
    <property type="match status" value="1"/>
</dbReference>
<keyword evidence="2" id="KW-0472">Membrane</keyword>
<sequence>MIKNGKIFVAPQHDGGDFKAVFKRLATAGAGRPVDKDGFAEGPWTPDLLADAISRLDGNEKGVDLRTVQLWFQDNEKGPNPDNIRWLARVFGCDDQVATSGWQSVLSAAQSELIAKRRAKRRQSGNGSAATADPAPPVPADDRTDPAVEQPIASITKRRRSLAMRSEAIFSRGSPLDLPSTVFAGAVALGFLSYLAGIHNVLYERVDGLIKQVGFIWAPNWTFLFMAFLPLFFAFVVDLVVFWKNEGRPKFFPERDRAISRMEWERQVETSSYTYWAVFLICLAFAGLFQWIGVRLIPLLRGGGDYAIDWGSLAIVRPEVISVPEAIGFTGFAYLYMCLCFYLFFVGLILLYTVAFDLWQVGEDSKLRPDLDFSQDFNEMGLRVMRGIFRCTICGVLVAVCMKLQSFYLSSSGTSIVGWLLNDMTFAVYGHHELSAEFNYSMPTHYTSLLVALATCAPFLYGSIRLGVGSRFQVPLGIMAAVIVLLVVSYLMIGAFPGFAILLSVGVLVSIYGLFDPGFGSRRSSHLGGNKSVS</sequence>
<feature type="transmembrane region" description="Helical" evidence="2">
    <location>
        <begin position="474"/>
        <end position="493"/>
    </location>
</feature>
<protein>
    <recommendedName>
        <fullName evidence="5">Transmembrane protein</fullName>
    </recommendedName>
</protein>
<accession>A0A0P7IGD9</accession>
<feature type="transmembrane region" description="Helical" evidence="2">
    <location>
        <begin position="444"/>
        <end position="462"/>
    </location>
</feature>
<dbReference type="EMBL" id="LKBA01000008">
    <property type="protein sequence ID" value="KPN62903.1"/>
    <property type="molecule type" value="Genomic_DNA"/>
</dbReference>
<feature type="region of interest" description="Disordered" evidence="1">
    <location>
        <begin position="117"/>
        <end position="150"/>
    </location>
</feature>
<evidence type="ECO:0000313" key="4">
    <source>
        <dbReference type="Proteomes" id="UP000050471"/>
    </source>
</evidence>
<keyword evidence="4" id="KW-1185">Reference proteome</keyword>
<dbReference type="Proteomes" id="UP000050471">
    <property type="component" value="Unassembled WGS sequence"/>
</dbReference>
<reference evidence="3 4" key="1">
    <citation type="submission" date="2015-09" db="EMBL/GenBank/DDBJ databases">
        <title>Draft genome sequence of Aliiroseovarius crassostreae CV919-312TSm, the causative agent of Roseovarius Oyster Disease (formerly Juvenile Oyster Disease).</title>
        <authorList>
            <person name="Kessner L."/>
            <person name="Spinard E."/>
            <person name="Nelson D."/>
        </authorList>
    </citation>
    <scope>NUCLEOTIDE SEQUENCE [LARGE SCALE GENOMIC DNA]</scope>
    <source>
        <strain evidence="3 4">CV919-312</strain>
    </source>
</reference>
<feature type="transmembrane region" description="Helical" evidence="2">
    <location>
        <begin position="499"/>
        <end position="515"/>
    </location>
</feature>
<evidence type="ECO:0000313" key="3">
    <source>
        <dbReference type="EMBL" id="KPN62903.1"/>
    </source>
</evidence>
<feature type="transmembrane region" description="Helical" evidence="2">
    <location>
        <begin position="333"/>
        <end position="359"/>
    </location>
</feature>
<proteinExistence type="predicted"/>
<dbReference type="AlphaFoldDB" id="A0A0P7IGD9"/>
<evidence type="ECO:0000256" key="2">
    <source>
        <dbReference type="SAM" id="Phobius"/>
    </source>
</evidence>
<dbReference type="RefSeq" id="WP_055190807.1">
    <property type="nucleotide sequence ID" value="NZ_FPBS01000061.1"/>
</dbReference>
<gene>
    <name evidence="3" type="ORF">AKJ29_01800</name>
</gene>
<evidence type="ECO:0000256" key="1">
    <source>
        <dbReference type="SAM" id="MobiDB-lite"/>
    </source>
</evidence>
<feature type="transmembrane region" description="Helical" evidence="2">
    <location>
        <begin position="182"/>
        <end position="203"/>
    </location>
</feature>
<comment type="caution">
    <text evidence="3">The sequence shown here is derived from an EMBL/GenBank/DDBJ whole genome shotgun (WGS) entry which is preliminary data.</text>
</comment>
<feature type="transmembrane region" description="Helical" evidence="2">
    <location>
        <begin position="273"/>
        <end position="292"/>
    </location>
</feature>
<feature type="transmembrane region" description="Helical" evidence="2">
    <location>
        <begin position="387"/>
        <end position="409"/>
    </location>
</feature>
<name>A0A0P7IGD9_9RHOB</name>
<organism evidence="3 4">
    <name type="scientific">Aliiroseovarius crassostreae</name>
    <dbReference type="NCBI Taxonomy" id="154981"/>
    <lineage>
        <taxon>Bacteria</taxon>
        <taxon>Pseudomonadati</taxon>
        <taxon>Pseudomonadota</taxon>
        <taxon>Alphaproteobacteria</taxon>
        <taxon>Rhodobacterales</taxon>
        <taxon>Paracoccaceae</taxon>
        <taxon>Aliiroseovarius</taxon>
    </lineage>
</organism>